<dbReference type="InterPro" id="IPR052038">
    <property type="entry name" value="Type-VII_TA_antitoxin"/>
</dbReference>
<dbReference type="GO" id="GO:0005524">
    <property type="term" value="F:ATP binding"/>
    <property type="evidence" value="ECO:0007669"/>
    <property type="project" value="UniProtKB-KW"/>
</dbReference>
<keyword evidence="2" id="KW-1277">Toxin-antitoxin system</keyword>
<evidence type="ECO:0000256" key="11">
    <source>
        <dbReference type="ARBA" id="ARBA00047518"/>
    </source>
</evidence>
<reference evidence="15" key="1">
    <citation type="journal article" date="2012" name="J. Bacteriol.">
        <title>Complete genome sequence of the hydrogenotrophic, methanogenic archaeon Methanoculleus bourgensis strain MS2T, isolated from a sewage sludge digester.</title>
        <authorList>
            <person name="Maus I."/>
            <person name="Wibberg D."/>
            <person name="Stantscheff R."/>
            <person name="Eikmeyer F.G."/>
            <person name="Seffner A."/>
            <person name="Boelter J."/>
            <person name="Szczepanowski R."/>
            <person name="Blom J."/>
            <person name="Jaenicke S."/>
            <person name="Konig H."/>
            <person name="Puhler A."/>
            <person name="Schluter A."/>
        </authorList>
    </citation>
    <scope>NUCLEOTIDE SEQUENCE [LARGE SCALE GENOMIC DNA]</scope>
    <source>
        <strain evidence="15">ATCC 43281 / DSM 3045 / OCM 15 / MS2</strain>
    </source>
</reference>
<dbReference type="GO" id="GO:0070733">
    <property type="term" value="F:AMPylase activity"/>
    <property type="evidence" value="ECO:0007669"/>
    <property type="project" value="UniProtKB-EC"/>
</dbReference>
<evidence type="ECO:0000256" key="6">
    <source>
        <dbReference type="ARBA" id="ARBA00022741"/>
    </source>
</evidence>
<evidence type="ECO:0000256" key="3">
    <source>
        <dbReference type="ARBA" id="ARBA00022679"/>
    </source>
</evidence>
<evidence type="ECO:0000313" key="15">
    <source>
        <dbReference type="Proteomes" id="UP000009007"/>
    </source>
</evidence>
<dbReference type="Pfam" id="PF01909">
    <property type="entry name" value="NTP_transf_2"/>
    <property type="match status" value="1"/>
</dbReference>
<comment type="cofactor">
    <cofactor evidence="1">
        <name>Mg(2+)</name>
        <dbReference type="ChEBI" id="CHEBI:18420"/>
    </cofactor>
</comment>
<dbReference type="InterPro" id="IPR043519">
    <property type="entry name" value="NT_sf"/>
</dbReference>
<organism evidence="14 15">
    <name type="scientific">Methanoculleus bourgensis (strain ATCC 43281 / DSM 3045 / OCM 15 / MS2)</name>
    <name type="common">Methanogenium bourgense</name>
    <dbReference type="NCBI Taxonomy" id="1201294"/>
    <lineage>
        <taxon>Archaea</taxon>
        <taxon>Methanobacteriati</taxon>
        <taxon>Methanobacteriota</taxon>
        <taxon>Stenosarchaea group</taxon>
        <taxon>Methanomicrobia</taxon>
        <taxon>Methanomicrobiales</taxon>
        <taxon>Methanomicrobiaceae</taxon>
        <taxon>Methanoculleus</taxon>
    </lineage>
</organism>
<dbReference type="PANTHER" id="PTHR33571:SF14">
    <property type="entry name" value="PROTEIN ADENYLYLTRANSFERASE MJ0435-RELATED"/>
    <property type="match status" value="1"/>
</dbReference>
<evidence type="ECO:0000256" key="5">
    <source>
        <dbReference type="ARBA" id="ARBA00022723"/>
    </source>
</evidence>
<dbReference type="EMBL" id="HE964772">
    <property type="protein sequence ID" value="CCJ36885.1"/>
    <property type="molecule type" value="Genomic_DNA"/>
</dbReference>
<dbReference type="PATRIC" id="fig|1201294.9.peg.2157"/>
<dbReference type="BioCyc" id="MBOU1201294:BN140_RS09820-MONOMER"/>
<proteinExistence type="inferred from homology"/>
<evidence type="ECO:0000256" key="2">
    <source>
        <dbReference type="ARBA" id="ARBA00022649"/>
    </source>
</evidence>
<keyword evidence="4" id="KW-0548">Nucleotidyltransferase</keyword>
<keyword evidence="7" id="KW-0067">ATP-binding</keyword>
<dbReference type="InterPro" id="IPR002934">
    <property type="entry name" value="Polymerase_NTP_transf_dom"/>
</dbReference>
<name>I7L0I9_METBM</name>
<evidence type="ECO:0000259" key="13">
    <source>
        <dbReference type="Pfam" id="PF01909"/>
    </source>
</evidence>
<evidence type="ECO:0000256" key="8">
    <source>
        <dbReference type="ARBA" id="ARBA00022842"/>
    </source>
</evidence>
<keyword evidence="8" id="KW-0460">Magnesium</keyword>
<evidence type="ECO:0000256" key="9">
    <source>
        <dbReference type="ARBA" id="ARBA00034531"/>
    </source>
</evidence>
<evidence type="ECO:0000256" key="7">
    <source>
        <dbReference type="ARBA" id="ARBA00022840"/>
    </source>
</evidence>
<dbReference type="EC" id="2.7.7.108" evidence="9"/>
<keyword evidence="6" id="KW-0547">Nucleotide-binding</keyword>
<dbReference type="HOGENOM" id="CLU_130257_10_1_2"/>
<dbReference type="Proteomes" id="UP000009007">
    <property type="component" value="Chromosome I"/>
</dbReference>
<keyword evidence="15" id="KW-1185">Reference proteome</keyword>
<dbReference type="AlphaFoldDB" id="I7L0I9"/>
<sequence>MRPTPCPARGNLHHLLTPRYDQEASRTRMAARAQREEKSIFVIRLEGVLPLLRERFGVIKIGIFGSTARGDDRPESDVDLLVELSPDHLTFRNFSALADFLEELYGRKVDLLTVGGIDPLIRQDVESEVIWCEA</sequence>
<evidence type="ECO:0000256" key="10">
    <source>
        <dbReference type="ARBA" id="ARBA00038276"/>
    </source>
</evidence>
<comment type="catalytic activity">
    <reaction evidence="11">
        <text>O-(5'-adenylyl)-L-tyrosyl-[protein] + ATP = O-[5'-(adenylyl-(5'-&gt;3')-adenylyl)]-L-tyrosyl-[protein] + diphosphate</text>
        <dbReference type="Rhea" id="RHEA:66528"/>
        <dbReference type="Rhea" id="RHEA-COMP:13846"/>
        <dbReference type="Rhea" id="RHEA-COMP:17046"/>
        <dbReference type="ChEBI" id="CHEBI:30616"/>
        <dbReference type="ChEBI" id="CHEBI:33019"/>
        <dbReference type="ChEBI" id="CHEBI:83624"/>
        <dbReference type="ChEBI" id="CHEBI:167160"/>
    </reaction>
</comment>
<dbReference type="PANTHER" id="PTHR33571">
    <property type="entry name" value="SSL8005 PROTEIN"/>
    <property type="match status" value="1"/>
</dbReference>
<keyword evidence="3" id="KW-0808">Transferase</keyword>
<accession>I7L0I9</accession>
<comment type="catalytic activity">
    <reaction evidence="12">
        <text>L-tyrosyl-[protein] + ATP = O-(5'-adenylyl)-L-tyrosyl-[protein] + diphosphate</text>
        <dbReference type="Rhea" id="RHEA:54288"/>
        <dbReference type="Rhea" id="RHEA-COMP:10136"/>
        <dbReference type="Rhea" id="RHEA-COMP:13846"/>
        <dbReference type="ChEBI" id="CHEBI:30616"/>
        <dbReference type="ChEBI" id="CHEBI:33019"/>
        <dbReference type="ChEBI" id="CHEBI:46858"/>
        <dbReference type="ChEBI" id="CHEBI:83624"/>
        <dbReference type="EC" id="2.7.7.108"/>
    </reaction>
</comment>
<dbReference type="KEGG" id="mbg:BN140_1962"/>
<evidence type="ECO:0000256" key="12">
    <source>
        <dbReference type="ARBA" id="ARBA00048696"/>
    </source>
</evidence>
<dbReference type="Gene3D" id="3.30.460.10">
    <property type="entry name" value="Beta Polymerase, domain 2"/>
    <property type="match status" value="1"/>
</dbReference>
<dbReference type="STRING" id="1201294.BN140_1962"/>
<feature type="domain" description="Polymerase nucleotidyl transferase" evidence="13">
    <location>
        <begin position="48"/>
        <end position="132"/>
    </location>
</feature>
<evidence type="ECO:0000256" key="1">
    <source>
        <dbReference type="ARBA" id="ARBA00001946"/>
    </source>
</evidence>
<dbReference type="SUPFAM" id="SSF81301">
    <property type="entry name" value="Nucleotidyltransferase"/>
    <property type="match status" value="1"/>
</dbReference>
<comment type="similarity">
    <text evidence="10">Belongs to the MntA antitoxin family.</text>
</comment>
<evidence type="ECO:0000313" key="14">
    <source>
        <dbReference type="EMBL" id="CCJ36885.1"/>
    </source>
</evidence>
<dbReference type="GO" id="GO:0046872">
    <property type="term" value="F:metal ion binding"/>
    <property type="evidence" value="ECO:0007669"/>
    <property type="project" value="UniProtKB-KW"/>
</dbReference>
<gene>
    <name evidence="14" type="ordered locus">BN140_1962</name>
</gene>
<protein>
    <recommendedName>
        <fullName evidence="9">protein adenylyltransferase</fullName>
        <ecNumber evidence="9">2.7.7.108</ecNumber>
    </recommendedName>
</protein>
<dbReference type="CDD" id="cd05403">
    <property type="entry name" value="NT_KNTase_like"/>
    <property type="match status" value="1"/>
</dbReference>
<evidence type="ECO:0000256" key="4">
    <source>
        <dbReference type="ARBA" id="ARBA00022695"/>
    </source>
</evidence>
<keyword evidence="5" id="KW-0479">Metal-binding</keyword>